<dbReference type="PANTHER" id="PTHR33909">
    <property type="entry name" value="SEC TRANSLOCON ACCESSORY COMPLEX SUBUNIT YAJC"/>
    <property type="match status" value="1"/>
</dbReference>
<dbReference type="PRINTS" id="PR01853">
    <property type="entry name" value="YAJCTRNLCASE"/>
</dbReference>
<dbReference type="EMBL" id="CVLB01000002">
    <property type="protein sequence ID" value="CRF34657.1"/>
    <property type="molecule type" value="Genomic_DNA"/>
</dbReference>
<reference evidence="14" key="1">
    <citation type="submission" date="2015-04" db="EMBL/GenBank/DDBJ databases">
        <authorList>
            <person name="Mushtaq Mamoona"/>
        </authorList>
    </citation>
    <scope>NUCLEOTIDE SEQUENCE [LARGE SCALE GENOMIC DNA]</scope>
    <source>
        <strain evidence="14">AN4859/03</strain>
    </source>
</reference>
<evidence type="ECO:0000256" key="8">
    <source>
        <dbReference type="ARBA" id="ARBA00022989"/>
    </source>
</evidence>
<keyword evidence="6 12" id="KW-0812">Transmembrane</keyword>
<dbReference type="OrthoDB" id="9800132at2"/>
<evidence type="ECO:0000256" key="2">
    <source>
        <dbReference type="ARBA" id="ARBA00006742"/>
    </source>
</evidence>
<keyword evidence="10 12" id="KW-0472">Membrane</keyword>
<evidence type="ECO:0000313" key="13">
    <source>
        <dbReference type="EMBL" id="CRF34657.1"/>
    </source>
</evidence>
<evidence type="ECO:0000256" key="12">
    <source>
        <dbReference type="SAM" id="Phobius"/>
    </source>
</evidence>
<evidence type="ECO:0000313" key="14">
    <source>
        <dbReference type="Proteomes" id="UP000043763"/>
    </source>
</evidence>
<dbReference type="AlphaFoldDB" id="A0A0G4K9C4"/>
<comment type="similarity">
    <text evidence="2">Belongs to the YajC family.</text>
</comment>
<dbReference type="Pfam" id="PF02699">
    <property type="entry name" value="YajC"/>
    <property type="match status" value="1"/>
</dbReference>
<keyword evidence="4" id="KW-0813">Transport</keyword>
<evidence type="ECO:0000256" key="5">
    <source>
        <dbReference type="ARBA" id="ARBA00022475"/>
    </source>
</evidence>
<dbReference type="SMART" id="SM01323">
    <property type="entry name" value="YajC"/>
    <property type="match status" value="1"/>
</dbReference>
<dbReference type="Proteomes" id="UP000043763">
    <property type="component" value="Unassembled WGS sequence"/>
</dbReference>
<dbReference type="RefSeq" id="WP_048595339.1">
    <property type="nucleotide sequence ID" value="NZ_CVLB01000002.1"/>
</dbReference>
<organism evidence="13 14">
    <name type="scientific">Brachyspira suanatina</name>
    <dbReference type="NCBI Taxonomy" id="381802"/>
    <lineage>
        <taxon>Bacteria</taxon>
        <taxon>Pseudomonadati</taxon>
        <taxon>Spirochaetota</taxon>
        <taxon>Spirochaetia</taxon>
        <taxon>Brachyspirales</taxon>
        <taxon>Brachyspiraceae</taxon>
        <taxon>Brachyspira</taxon>
    </lineage>
</organism>
<evidence type="ECO:0000256" key="10">
    <source>
        <dbReference type="ARBA" id="ARBA00023136"/>
    </source>
</evidence>
<keyword evidence="14" id="KW-1185">Reference proteome</keyword>
<evidence type="ECO:0000256" key="7">
    <source>
        <dbReference type="ARBA" id="ARBA00022927"/>
    </source>
</evidence>
<evidence type="ECO:0000256" key="3">
    <source>
        <dbReference type="ARBA" id="ARBA00014962"/>
    </source>
</evidence>
<dbReference type="PANTHER" id="PTHR33909:SF1">
    <property type="entry name" value="SEC TRANSLOCON ACCESSORY COMPLEX SUBUNIT YAJC"/>
    <property type="match status" value="1"/>
</dbReference>
<evidence type="ECO:0000256" key="6">
    <source>
        <dbReference type="ARBA" id="ARBA00022692"/>
    </source>
</evidence>
<dbReference type="InterPro" id="IPR003849">
    <property type="entry name" value="Preprotein_translocase_YajC"/>
</dbReference>
<keyword evidence="8 12" id="KW-1133">Transmembrane helix</keyword>
<proteinExistence type="inferred from homology"/>
<feature type="compositionally biased region" description="Basic and acidic residues" evidence="11">
    <location>
        <begin position="110"/>
        <end position="143"/>
    </location>
</feature>
<dbReference type="GO" id="GO:0005886">
    <property type="term" value="C:plasma membrane"/>
    <property type="evidence" value="ECO:0007669"/>
    <property type="project" value="UniProtKB-SubCell"/>
</dbReference>
<gene>
    <name evidence="13" type="ORF">BRSU_2161</name>
</gene>
<keyword evidence="9" id="KW-0811">Translocation</keyword>
<accession>A0A0G4K9C4</accession>
<protein>
    <recommendedName>
        <fullName evidence="3">Sec translocon accessory complex subunit YajC</fullName>
    </recommendedName>
</protein>
<feature type="transmembrane region" description="Helical" evidence="12">
    <location>
        <begin position="20"/>
        <end position="38"/>
    </location>
</feature>
<evidence type="ECO:0000256" key="4">
    <source>
        <dbReference type="ARBA" id="ARBA00022448"/>
    </source>
</evidence>
<evidence type="ECO:0000256" key="1">
    <source>
        <dbReference type="ARBA" id="ARBA00004162"/>
    </source>
</evidence>
<feature type="region of interest" description="Disordered" evidence="11">
    <location>
        <begin position="109"/>
        <end position="143"/>
    </location>
</feature>
<evidence type="ECO:0000256" key="11">
    <source>
        <dbReference type="SAM" id="MobiDB-lite"/>
    </source>
</evidence>
<dbReference type="GO" id="GO:0015031">
    <property type="term" value="P:protein transport"/>
    <property type="evidence" value="ECO:0007669"/>
    <property type="project" value="UniProtKB-KW"/>
</dbReference>
<keyword evidence="5" id="KW-1003">Cell membrane</keyword>
<dbReference type="NCBIfam" id="TIGR00739">
    <property type="entry name" value="yajC"/>
    <property type="match status" value="1"/>
</dbReference>
<name>A0A0G4K9C4_9SPIR</name>
<evidence type="ECO:0000256" key="9">
    <source>
        <dbReference type="ARBA" id="ARBA00023010"/>
    </source>
</evidence>
<keyword evidence="7" id="KW-0653">Protein transport</keyword>
<comment type="subcellular location">
    <subcellularLocation>
        <location evidence="1">Cell membrane</location>
        <topology evidence="1">Single-pass membrane protein</topology>
    </subcellularLocation>
</comment>
<sequence>MFTATLYAQGQQAQAGGNPLVSIGMMVAIFAIFYFLLIRPQKQQQKKLAQSIAELKKGDKIIIAGGIIAEYVSDKEGGRVAIVKVGENTKMEIVKSSISAVVTEEMLNTPKKEEKKKEDKKAIEDKNQLKEDLEKAQAEDKKE</sequence>